<evidence type="ECO:0000313" key="1">
    <source>
        <dbReference type="EMBL" id="GJT90941.1"/>
    </source>
</evidence>
<keyword evidence="2" id="KW-1185">Reference proteome</keyword>
<reference evidence="1" key="1">
    <citation type="journal article" date="2022" name="Int. J. Mol. Sci.">
        <title>Draft Genome of Tanacetum Coccineum: Genomic Comparison of Closely Related Tanacetum-Family Plants.</title>
        <authorList>
            <person name="Yamashiro T."/>
            <person name="Shiraishi A."/>
            <person name="Nakayama K."/>
            <person name="Satake H."/>
        </authorList>
    </citation>
    <scope>NUCLEOTIDE SEQUENCE</scope>
</reference>
<sequence>METIESSNTCNIAIGFKPLVNTKTLLKEGVVNSYGRENTPKRYQELKWQRVLEGIVSVSADELYNVRKIISQYILEILILGDKSHDEMMNDSFSESRIVHLFLLLVVSVLYLECEVFPKEAVYFIWQERNFRLFRGSMRSAEMVTSMIIDTMRLRLLSLKIKHSCEVLKAVVIWNLPRKAILDDGARSTFGSSNSFGIVDISIGMTSSFFRPYTCDHPVGGMDNGQTMLYSPCLFCFVEGAISLWMRLVEVGWLLVWVRNNLCIFGCTPNMLKRYGSATYSSSGYGVLGIWGSSFFGKGLGSVSGFMDYGLDCISLYCDHFKGPGSGLWKCNTIFIIDKGLWMDCIVFWSSGFMVSMVIWHQGILRRMIQWAYIHGRLPLLTSKGSGYDKTSEFANRGYEDSASKYKRSKKDFKWSSCSGCFKSLVIPAQRK</sequence>
<evidence type="ECO:0000313" key="2">
    <source>
        <dbReference type="Proteomes" id="UP001151760"/>
    </source>
</evidence>
<organism evidence="1 2">
    <name type="scientific">Tanacetum coccineum</name>
    <dbReference type="NCBI Taxonomy" id="301880"/>
    <lineage>
        <taxon>Eukaryota</taxon>
        <taxon>Viridiplantae</taxon>
        <taxon>Streptophyta</taxon>
        <taxon>Embryophyta</taxon>
        <taxon>Tracheophyta</taxon>
        <taxon>Spermatophyta</taxon>
        <taxon>Magnoliopsida</taxon>
        <taxon>eudicotyledons</taxon>
        <taxon>Gunneridae</taxon>
        <taxon>Pentapetalae</taxon>
        <taxon>asterids</taxon>
        <taxon>campanulids</taxon>
        <taxon>Asterales</taxon>
        <taxon>Asteraceae</taxon>
        <taxon>Asteroideae</taxon>
        <taxon>Anthemideae</taxon>
        <taxon>Anthemidinae</taxon>
        <taxon>Tanacetum</taxon>
    </lineage>
</organism>
<proteinExistence type="predicted"/>
<dbReference type="Proteomes" id="UP001151760">
    <property type="component" value="Unassembled WGS sequence"/>
</dbReference>
<gene>
    <name evidence="1" type="ORF">Tco_1079786</name>
</gene>
<comment type="caution">
    <text evidence="1">The sequence shown here is derived from an EMBL/GenBank/DDBJ whole genome shotgun (WGS) entry which is preliminary data.</text>
</comment>
<reference evidence="1" key="2">
    <citation type="submission" date="2022-01" db="EMBL/GenBank/DDBJ databases">
        <authorList>
            <person name="Yamashiro T."/>
            <person name="Shiraishi A."/>
            <person name="Satake H."/>
            <person name="Nakayama K."/>
        </authorList>
    </citation>
    <scope>NUCLEOTIDE SEQUENCE</scope>
</reference>
<name>A0ABQ5HTY3_9ASTR</name>
<protein>
    <submittedName>
        <fullName evidence="1">Uncharacterized protein</fullName>
    </submittedName>
</protein>
<dbReference type="EMBL" id="BQNB010019970">
    <property type="protein sequence ID" value="GJT90941.1"/>
    <property type="molecule type" value="Genomic_DNA"/>
</dbReference>
<accession>A0ABQ5HTY3</accession>